<dbReference type="EMBL" id="KZ060345">
    <property type="protein sequence ID" value="PIO12435.1"/>
    <property type="molecule type" value="Genomic_DNA"/>
</dbReference>
<sequence>MAETEQVSDNYTNEEEEEESPEPETSRSRRRRFKASNMSFVEMVEMVDILKKADYDGKYGPYPNPNVRKAKIMAKVVKSLHRNFGVRRSKDQIWKRWSDLKIREHEQYRRIRTVLQKSAPVYTIGVTPSVKLVQNRNKWSPTKDNMRRRRKEEGDVVEIVTTTVDRDVVDPGHFTSESAQILIGEIMGCNGDLENIQKNINDVKKKIKNIIDVLGRV</sequence>
<feature type="compositionally biased region" description="Acidic residues" evidence="1">
    <location>
        <begin position="12"/>
        <end position="22"/>
    </location>
</feature>
<name>A0A2G9QA90_AQUCT</name>
<dbReference type="Proteomes" id="UP000228934">
    <property type="component" value="Unassembled WGS sequence"/>
</dbReference>
<dbReference type="AlphaFoldDB" id="A0A2G9QA90"/>
<evidence type="ECO:0000313" key="2">
    <source>
        <dbReference type="EMBL" id="PIO12435.1"/>
    </source>
</evidence>
<proteinExistence type="predicted"/>
<protein>
    <submittedName>
        <fullName evidence="2">Uncharacterized protein</fullName>
    </submittedName>
</protein>
<feature type="compositionally biased region" description="Polar residues" evidence="1">
    <location>
        <begin position="1"/>
        <end position="11"/>
    </location>
</feature>
<reference evidence="3" key="1">
    <citation type="journal article" date="2017" name="Nat. Commun.">
        <title>The North American bullfrog draft genome provides insight into hormonal regulation of long noncoding RNA.</title>
        <authorList>
            <person name="Hammond S.A."/>
            <person name="Warren R.L."/>
            <person name="Vandervalk B.P."/>
            <person name="Kucuk E."/>
            <person name="Khan H."/>
            <person name="Gibb E.A."/>
            <person name="Pandoh P."/>
            <person name="Kirk H."/>
            <person name="Zhao Y."/>
            <person name="Jones M."/>
            <person name="Mungall A.J."/>
            <person name="Coope R."/>
            <person name="Pleasance S."/>
            <person name="Moore R.A."/>
            <person name="Holt R.A."/>
            <person name="Round J.M."/>
            <person name="Ohora S."/>
            <person name="Walle B.V."/>
            <person name="Veldhoen N."/>
            <person name="Helbing C.C."/>
            <person name="Birol I."/>
        </authorList>
    </citation>
    <scope>NUCLEOTIDE SEQUENCE [LARGE SCALE GENOMIC DNA]</scope>
</reference>
<evidence type="ECO:0000256" key="1">
    <source>
        <dbReference type="SAM" id="MobiDB-lite"/>
    </source>
</evidence>
<evidence type="ECO:0000313" key="3">
    <source>
        <dbReference type="Proteomes" id="UP000228934"/>
    </source>
</evidence>
<keyword evidence="3" id="KW-1185">Reference proteome</keyword>
<feature type="region of interest" description="Disordered" evidence="1">
    <location>
        <begin position="1"/>
        <end position="31"/>
    </location>
</feature>
<gene>
    <name evidence="2" type="ORF">AB205_0093940</name>
</gene>
<organism evidence="2 3">
    <name type="scientific">Aquarana catesbeiana</name>
    <name type="common">American bullfrog</name>
    <name type="synonym">Rana catesbeiana</name>
    <dbReference type="NCBI Taxonomy" id="8400"/>
    <lineage>
        <taxon>Eukaryota</taxon>
        <taxon>Metazoa</taxon>
        <taxon>Chordata</taxon>
        <taxon>Craniata</taxon>
        <taxon>Vertebrata</taxon>
        <taxon>Euteleostomi</taxon>
        <taxon>Amphibia</taxon>
        <taxon>Batrachia</taxon>
        <taxon>Anura</taxon>
        <taxon>Neobatrachia</taxon>
        <taxon>Ranoidea</taxon>
        <taxon>Ranidae</taxon>
        <taxon>Aquarana</taxon>
    </lineage>
</organism>
<accession>A0A2G9QA90</accession>